<keyword evidence="4" id="KW-0482">Metalloprotease</keyword>
<dbReference type="Proteomes" id="UP000822476">
    <property type="component" value="Unassembled WGS sequence"/>
</dbReference>
<reference evidence="6" key="1">
    <citation type="submission" date="2019-07" db="EMBL/GenBank/DDBJ databases">
        <title>Annotation for the trematode Paragonimus miyazaki's.</title>
        <authorList>
            <person name="Choi Y.-J."/>
        </authorList>
    </citation>
    <scope>NUCLEOTIDE SEQUENCE</scope>
    <source>
        <strain evidence="6">Japan</strain>
    </source>
</reference>
<comment type="cofactor">
    <cofactor evidence="1">
        <name>Zn(2+)</name>
        <dbReference type="ChEBI" id="CHEBI:29105"/>
    </cofactor>
</comment>
<feature type="compositionally biased region" description="Polar residues" evidence="5">
    <location>
        <begin position="472"/>
        <end position="482"/>
    </location>
</feature>
<feature type="compositionally biased region" description="Low complexity" evidence="5">
    <location>
        <begin position="402"/>
        <end position="417"/>
    </location>
</feature>
<proteinExistence type="predicted"/>
<evidence type="ECO:0000313" key="6">
    <source>
        <dbReference type="EMBL" id="KAF7257553.1"/>
    </source>
</evidence>
<keyword evidence="7" id="KW-1185">Reference proteome</keyword>
<dbReference type="PANTHER" id="PTHR31817">
    <property type="match status" value="1"/>
</dbReference>
<gene>
    <name evidence="6" type="ORF">EG68_04620</name>
</gene>
<evidence type="ECO:0000256" key="3">
    <source>
        <dbReference type="ARBA" id="ARBA00022801"/>
    </source>
</evidence>
<protein>
    <submittedName>
        <fullName evidence="6">Uncharacterized protein</fullName>
    </submittedName>
</protein>
<dbReference type="InterPro" id="IPR012548">
    <property type="entry name" value="MATCAP"/>
</dbReference>
<feature type="region of interest" description="Disordered" evidence="5">
    <location>
        <begin position="1"/>
        <end position="26"/>
    </location>
</feature>
<feature type="compositionally biased region" description="Low complexity" evidence="5">
    <location>
        <begin position="429"/>
        <end position="439"/>
    </location>
</feature>
<keyword evidence="2" id="KW-0645">Protease</keyword>
<feature type="compositionally biased region" description="Polar residues" evidence="5">
    <location>
        <begin position="489"/>
        <end position="503"/>
    </location>
</feature>
<dbReference type="EMBL" id="JTDE01002310">
    <property type="protein sequence ID" value="KAF7257553.1"/>
    <property type="molecule type" value="Genomic_DNA"/>
</dbReference>
<evidence type="ECO:0000256" key="2">
    <source>
        <dbReference type="ARBA" id="ARBA00022670"/>
    </source>
</evidence>
<evidence type="ECO:0000313" key="7">
    <source>
        <dbReference type="Proteomes" id="UP000822476"/>
    </source>
</evidence>
<sequence>MRAPKRLHFVGHNANNNESPEQPRHTRNHRIRYEQSVPHQFSNNLVPSNVCEQKDRFLRRNLTPEFHLNLPTSELESTLLSGSGNITFTLFREATRILDVVCKRFKSLDNFVEQSFGPRISVDQATDKITEYIKESNLPTSLDVIWCEDLAGSALMCSTGIDKNGNIPRQRKFTMLLKTNEENTYLREIGIISLMDHELGTHYHRSFNEGLQPWYGKREMYGLGPTNTNEAIKIEEGLACLHTILRAKHRYLGIPALLYYGSCMAEYLPFKDLFEHLGKYVADEEQRWKHCMRIKRCLPSQDRCGGYGKDQRYFEGAVAILRQQANIDFPLLMAGKLTLSELERIRRCAIMAPIRLPTFMLNKEKYLAKLRQIAHLNGISIMKRATEKQRSRSQALSCDQKTVPVTSGSVPVTTSASFRSPMPLINKHSPPLLSSFSSSEVDELAKREKTKKRRKHLRETDRTPLPKLDSACSEQNVTQLPQQLGPKVSKTSSKLEPNQSSSFPERPTSRDSAMCEMEICSYDTKPMHSARQAVRTRIMQALSDFQFPASQLSNSFLRSVGKATREEPEQTKSHKEHYFPKRGMNSDQGGLENELQSLPLGVCGCRLFTHGSLKFPVDQIPTILTLTKNKSKSSGAFDDPVGVRKARVPMVLEIDLRHPLIGV</sequence>
<dbReference type="GO" id="GO:0006508">
    <property type="term" value="P:proteolysis"/>
    <property type="evidence" value="ECO:0007669"/>
    <property type="project" value="UniProtKB-KW"/>
</dbReference>
<evidence type="ECO:0000256" key="4">
    <source>
        <dbReference type="ARBA" id="ARBA00023049"/>
    </source>
</evidence>
<keyword evidence="3" id="KW-0378">Hydrolase</keyword>
<dbReference type="SMART" id="SM01154">
    <property type="entry name" value="DUF1704"/>
    <property type="match status" value="1"/>
</dbReference>
<dbReference type="PANTHER" id="PTHR31817:SF5">
    <property type="match status" value="1"/>
</dbReference>
<evidence type="ECO:0000256" key="1">
    <source>
        <dbReference type="ARBA" id="ARBA00001947"/>
    </source>
</evidence>
<feature type="region of interest" description="Disordered" evidence="5">
    <location>
        <begin position="391"/>
        <end position="511"/>
    </location>
</feature>
<organism evidence="6 7">
    <name type="scientific">Paragonimus skrjabini miyazakii</name>
    <dbReference type="NCBI Taxonomy" id="59628"/>
    <lineage>
        <taxon>Eukaryota</taxon>
        <taxon>Metazoa</taxon>
        <taxon>Spiralia</taxon>
        <taxon>Lophotrochozoa</taxon>
        <taxon>Platyhelminthes</taxon>
        <taxon>Trematoda</taxon>
        <taxon>Digenea</taxon>
        <taxon>Plagiorchiida</taxon>
        <taxon>Troglotremata</taxon>
        <taxon>Troglotrematidae</taxon>
        <taxon>Paragonimus</taxon>
    </lineage>
</organism>
<evidence type="ECO:0000256" key="5">
    <source>
        <dbReference type="SAM" id="MobiDB-lite"/>
    </source>
</evidence>
<feature type="compositionally biased region" description="Basic residues" evidence="5">
    <location>
        <begin position="448"/>
        <end position="457"/>
    </location>
</feature>
<name>A0A8S9YWV5_9TREM</name>
<accession>A0A8S9YWV5</accession>
<dbReference type="Pfam" id="PF08014">
    <property type="entry name" value="MATCAP"/>
    <property type="match status" value="1"/>
</dbReference>
<dbReference type="AlphaFoldDB" id="A0A8S9YWV5"/>
<comment type="caution">
    <text evidence="6">The sequence shown here is derived from an EMBL/GenBank/DDBJ whole genome shotgun (WGS) entry which is preliminary data.</text>
</comment>
<dbReference type="OrthoDB" id="449345at2759"/>
<dbReference type="GO" id="GO:0008237">
    <property type="term" value="F:metallopeptidase activity"/>
    <property type="evidence" value="ECO:0007669"/>
    <property type="project" value="UniProtKB-KW"/>
</dbReference>